<dbReference type="InterPro" id="IPR045851">
    <property type="entry name" value="AMP-bd_C_sf"/>
</dbReference>
<feature type="domain" description="AMP-binding enzyme C-terminal" evidence="4">
    <location>
        <begin position="462"/>
        <end position="536"/>
    </location>
</feature>
<reference evidence="5 6" key="1">
    <citation type="submission" date="2016-11" db="EMBL/GenBank/DDBJ databases">
        <title>Draft Genome Assembly of Colletotrichum chlorophyti a pathogen of herbaceous plants.</title>
        <authorList>
            <person name="Gan P."/>
            <person name="Narusaka M."/>
            <person name="Tsushima A."/>
            <person name="Narusaka Y."/>
            <person name="Takano Y."/>
            <person name="Shirasu K."/>
        </authorList>
    </citation>
    <scope>NUCLEOTIDE SEQUENCE [LARGE SCALE GENOMIC DNA]</scope>
    <source>
        <strain evidence="5 6">NTL11</strain>
    </source>
</reference>
<dbReference type="InterPro" id="IPR025110">
    <property type="entry name" value="AMP-bd_C"/>
</dbReference>
<evidence type="ECO:0000259" key="4">
    <source>
        <dbReference type="Pfam" id="PF13193"/>
    </source>
</evidence>
<accession>A0A1Q8RUS2</accession>
<organism evidence="5 6">
    <name type="scientific">Colletotrichum chlorophyti</name>
    <dbReference type="NCBI Taxonomy" id="708187"/>
    <lineage>
        <taxon>Eukaryota</taxon>
        <taxon>Fungi</taxon>
        <taxon>Dikarya</taxon>
        <taxon>Ascomycota</taxon>
        <taxon>Pezizomycotina</taxon>
        <taxon>Sordariomycetes</taxon>
        <taxon>Hypocreomycetidae</taxon>
        <taxon>Glomerellales</taxon>
        <taxon>Glomerellaceae</taxon>
        <taxon>Colletotrichum</taxon>
    </lineage>
</organism>
<dbReference type="EMBL" id="MPGH01000088">
    <property type="protein sequence ID" value="OLN88136.1"/>
    <property type="molecule type" value="Genomic_DNA"/>
</dbReference>
<dbReference type="InterPro" id="IPR000873">
    <property type="entry name" value="AMP-dep_synth/lig_dom"/>
</dbReference>
<dbReference type="Proteomes" id="UP000186583">
    <property type="component" value="Unassembled WGS sequence"/>
</dbReference>
<dbReference type="FunFam" id="3.30.300.30:FF:000007">
    <property type="entry name" value="4-coumarate--CoA ligase 2"/>
    <property type="match status" value="1"/>
</dbReference>
<dbReference type="PANTHER" id="PTHR24096">
    <property type="entry name" value="LONG-CHAIN-FATTY-ACID--COA LIGASE"/>
    <property type="match status" value="1"/>
</dbReference>
<gene>
    <name evidence="5" type="ORF">CCHL11_00151</name>
</gene>
<comment type="similarity">
    <text evidence="1">Belongs to the ATP-dependent AMP-binding enzyme family.</text>
</comment>
<evidence type="ECO:0000256" key="2">
    <source>
        <dbReference type="ARBA" id="ARBA00022598"/>
    </source>
</evidence>
<keyword evidence="6" id="KW-1185">Reference proteome</keyword>
<evidence type="ECO:0000313" key="5">
    <source>
        <dbReference type="EMBL" id="OLN88136.1"/>
    </source>
</evidence>
<feature type="domain" description="AMP-dependent synthetase/ligase" evidence="3">
    <location>
        <begin position="47"/>
        <end position="413"/>
    </location>
</feature>
<dbReference type="SUPFAM" id="SSF56801">
    <property type="entry name" value="Acetyl-CoA synthetase-like"/>
    <property type="match status" value="1"/>
</dbReference>
<dbReference type="AlphaFoldDB" id="A0A1Q8RUS2"/>
<dbReference type="GO" id="GO:0016405">
    <property type="term" value="F:CoA-ligase activity"/>
    <property type="evidence" value="ECO:0007669"/>
    <property type="project" value="TreeGrafter"/>
</dbReference>
<dbReference type="Pfam" id="PF13193">
    <property type="entry name" value="AMP-binding_C"/>
    <property type="match status" value="1"/>
</dbReference>
<dbReference type="PANTHER" id="PTHR24096:SF149">
    <property type="entry name" value="AMP-BINDING DOMAIN-CONTAINING PROTEIN-RELATED"/>
    <property type="match status" value="1"/>
</dbReference>
<keyword evidence="2" id="KW-0436">Ligase</keyword>
<sequence>MATIVEKRGGQTIYRSPDTIDLPKVDLLTFLFDSPNKRLHHDTVLHADAANPSRSITKSRLVVLLKRLAHTLRHQYGIKKGDVVQIIFTGHFMAPTVFYGIIAAGGSVAASTPSSSASEVARQINLTESKMVICSPDLKELAAAGGTAAGLPEDRILYIGDDRDFQLFEAKSGKKVTIAEQELNWERVTDQETLENTVGCFIYSSGTTGIPKAVKVSHSNIIAQTMFICTPSIKYYETRPGMEFITLAHLPAAHISGLQAYIVNQTYLGGIVYWMKKFNFVEFLEYSKKYKITTFFSVPPIYLMIAKSPLVKDHFDHVEFALTGAAALGRETQAEAQKKMGKGKAILGQTWGLSETTGGFTILPRHLTDDTGSVSMIVANCEARLVDEDGKDVEVGQPGEMWCRGPIVTKGYFKNDKANKEAFVDGWFCTGDRLSFKDGKFYFVDRKKELIKYKGFQVAPAELEALLVTHPKIQDGAVIGIDGEGTELPRAYVVADKSQISAKEIQEWVASQVASYKKLRGGVVFIDAIPKSPSGKLLRKDLRALAKRETGAKL</sequence>
<dbReference type="Pfam" id="PF00501">
    <property type="entry name" value="AMP-binding"/>
    <property type="match status" value="1"/>
</dbReference>
<proteinExistence type="inferred from homology"/>
<evidence type="ECO:0000256" key="1">
    <source>
        <dbReference type="ARBA" id="ARBA00006432"/>
    </source>
</evidence>
<dbReference type="STRING" id="708187.A0A1Q8RUS2"/>
<dbReference type="Gene3D" id="3.30.300.30">
    <property type="match status" value="1"/>
</dbReference>
<dbReference type="GO" id="GO:0019748">
    <property type="term" value="P:secondary metabolic process"/>
    <property type="evidence" value="ECO:0007669"/>
    <property type="project" value="TreeGrafter"/>
</dbReference>
<dbReference type="OrthoDB" id="6509636at2759"/>
<comment type="caution">
    <text evidence="5">The sequence shown here is derived from an EMBL/GenBank/DDBJ whole genome shotgun (WGS) entry which is preliminary data.</text>
</comment>
<dbReference type="Gene3D" id="3.40.50.12780">
    <property type="entry name" value="N-terminal domain of ligase-like"/>
    <property type="match status" value="1"/>
</dbReference>
<name>A0A1Q8RUS2_9PEZI</name>
<protein>
    <submittedName>
        <fullName evidence="5">Putative acyl-coenzyme A synthetase</fullName>
    </submittedName>
</protein>
<evidence type="ECO:0000313" key="6">
    <source>
        <dbReference type="Proteomes" id="UP000186583"/>
    </source>
</evidence>
<evidence type="ECO:0000259" key="3">
    <source>
        <dbReference type="Pfam" id="PF00501"/>
    </source>
</evidence>
<dbReference type="InterPro" id="IPR042099">
    <property type="entry name" value="ANL_N_sf"/>
</dbReference>